<comment type="caution">
    <text evidence="2">The sequence shown here is derived from an EMBL/GenBank/DDBJ whole genome shotgun (WGS) entry which is preliminary data.</text>
</comment>
<feature type="region of interest" description="Disordered" evidence="1">
    <location>
        <begin position="224"/>
        <end position="275"/>
    </location>
</feature>
<proteinExistence type="predicted"/>
<protein>
    <recommendedName>
        <fullName evidence="4">60S ribosomal protein L6</fullName>
    </recommendedName>
</protein>
<evidence type="ECO:0000256" key="1">
    <source>
        <dbReference type="SAM" id="MobiDB-lite"/>
    </source>
</evidence>
<dbReference type="GO" id="GO:0003735">
    <property type="term" value="F:structural constituent of ribosome"/>
    <property type="evidence" value="ECO:0007669"/>
    <property type="project" value="InterPro"/>
</dbReference>
<organism evidence="2 3">
    <name type="scientific">Cnephaeus nilssonii</name>
    <name type="common">Northern bat</name>
    <name type="synonym">Eptesicus nilssonii</name>
    <dbReference type="NCBI Taxonomy" id="3371016"/>
    <lineage>
        <taxon>Eukaryota</taxon>
        <taxon>Metazoa</taxon>
        <taxon>Chordata</taxon>
        <taxon>Craniata</taxon>
        <taxon>Vertebrata</taxon>
        <taxon>Euteleostomi</taxon>
        <taxon>Mammalia</taxon>
        <taxon>Eutheria</taxon>
        <taxon>Laurasiatheria</taxon>
        <taxon>Chiroptera</taxon>
        <taxon>Yangochiroptera</taxon>
        <taxon>Vespertilionidae</taxon>
        <taxon>Cnephaeus</taxon>
    </lineage>
</organism>
<dbReference type="PROSITE" id="PS51257">
    <property type="entry name" value="PROKAR_LIPOPROTEIN"/>
    <property type="match status" value="1"/>
</dbReference>
<dbReference type="InterPro" id="IPR000915">
    <property type="entry name" value="60S_ribosomal_eL6"/>
</dbReference>
<dbReference type="GO" id="GO:0022625">
    <property type="term" value="C:cytosolic large ribosomal subunit"/>
    <property type="evidence" value="ECO:0007669"/>
    <property type="project" value="TreeGrafter"/>
</dbReference>
<keyword evidence="3" id="KW-1185">Reference proteome</keyword>
<feature type="compositionally biased region" description="Basic and acidic residues" evidence="1">
    <location>
        <begin position="224"/>
        <end position="254"/>
    </location>
</feature>
<dbReference type="PANTHER" id="PTHR10715:SF0">
    <property type="entry name" value="LARGE RIBOSOMAL SUBUNIT PROTEIN EL6"/>
    <property type="match status" value="1"/>
</dbReference>
<gene>
    <name evidence="2" type="ORF">QTO34_016088</name>
</gene>
<dbReference type="AlphaFoldDB" id="A0AA40I6B0"/>
<feature type="compositionally biased region" description="Basic and acidic residues" evidence="1">
    <location>
        <begin position="362"/>
        <end position="375"/>
    </location>
</feature>
<evidence type="ECO:0000313" key="3">
    <source>
        <dbReference type="Proteomes" id="UP001177744"/>
    </source>
</evidence>
<dbReference type="PANTHER" id="PTHR10715">
    <property type="entry name" value="60S RIBOSOMAL PROTEIN L6"/>
    <property type="match status" value="1"/>
</dbReference>
<feature type="compositionally biased region" description="Polar residues" evidence="1">
    <location>
        <begin position="117"/>
        <end position="138"/>
    </location>
</feature>
<feature type="region of interest" description="Disordered" evidence="1">
    <location>
        <begin position="67"/>
        <end position="155"/>
    </location>
</feature>
<feature type="region of interest" description="Disordered" evidence="1">
    <location>
        <begin position="345"/>
        <end position="375"/>
    </location>
</feature>
<evidence type="ECO:0008006" key="4">
    <source>
        <dbReference type="Google" id="ProtNLM"/>
    </source>
</evidence>
<feature type="compositionally biased region" description="Basic and acidic residues" evidence="1">
    <location>
        <begin position="73"/>
        <end position="91"/>
    </location>
</feature>
<dbReference type="GO" id="GO:0000027">
    <property type="term" value="P:ribosomal large subunit assembly"/>
    <property type="evidence" value="ECO:0007669"/>
    <property type="project" value="TreeGrafter"/>
</dbReference>
<sequence length="375" mass="41076">MRRDCMPLAILSVAVQVGETPTNTAALTSCELSFWLNGEALLSQNPGSQLASAAVVAGASPASEAALRSSKLSSKEQRAGKHESSRDRFHTADACQKGILAKKVTREGSHSVPPKEQSPSLCSGNAAQLTNGRQTQGSRLAATARIPQRSGSEPTEWWWRQAQWDRDEQEQQAGAAGEESGVTPSVIINSIYPEHLEKVDSPSRCGSVVERRLVNRDFTMAGEKTTEKLDTKEKKPDTKEKKPVTKEKKPEAKKKAAAGGKVKAPKKGKPHCSQNPVLVRGIGGYSWSAITHQKFVIATSTKIDTRGVKIPKHITDAYFKKKLCKPRHQEGKIFDTEKEKYEITEQCKRARPEGAGPALAERTARRPEQRGQSHR</sequence>
<accession>A0AA40I6B0</accession>
<dbReference type="Proteomes" id="UP001177744">
    <property type="component" value="Unassembled WGS sequence"/>
</dbReference>
<dbReference type="EMBL" id="JAULJE010000005">
    <property type="protein sequence ID" value="KAK1343310.1"/>
    <property type="molecule type" value="Genomic_DNA"/>
</dbReference>
<dbReference type="Pfam" id="PF01159">
    <property type="entry name" value="Ribosomal_L6e"/>
    <property type="match status" value="1"/>
</dbReference>
<reference evidence="2" key="1">
    <citation type="submission" date="2023-06" db="EMBL/GenBank/DDBJ databases">
        <title>Reference genome for the Northern bat (Eptesicus nilssonii), a most northern bat species.</title>
        <authorList>
            <person name="Laine V.N."/>
            <person name="Pulliainen A.T."/>
            <person name="Lilley T.M."/>
        </authorList>
    </citation>
    <scope>NUCLEOTIDE SEQUENCE</scope>
    <source>
        <strain evidence="2">BLF_Eptnil</strain>
        <tissue evidence="2">Kidney</tissue>
    </source>
</reference>
<dbReference type="GO" id="GO:0003723">
    <property type="term" value="F:RNA binding"/>
    <property type="evidence" value="ECO:0007669"/>
    <property type="project" value="TreeGrafter"/>
</dbReference>
<dbReference type="GO" id="GO:0002181">
    <property type="term" value="P:cytoplasmic translation"/>
    <property type="evidence" value="ECO:0007669"/>
    <property type="project" value="TreeGrafter"/>
</dbReference>
<name>A0AA40I6B0_CNENI</name>
<evidence type="ECO:0000313" key="2">
    <source>
        <dbReference type="EMBL" id="KAK1343310.1"/>
    </source>
</evidence>